<evidence type="ECO:0000256" key="2">
    <source>
        <dbReference type="ARBA" id="ARBA00022490"/>
    </source>
</evidence>
<feature type="domain" description="Myb-like" evidence="8">
    <location>
        <begin position="464"/>
        <end position="519"/>
    </location>
</feature>
<dbReference type="PANTHER" id="PTHR43999:SF1">
    <property type="entry name" value="DNAJ HOMOLOG SUBFAMILY C MEMBER 2"/>
    <property type="match status" value="1"/>
</dbReference>
<evidence type="ECO:0000256" key="4">
    <source>
        <dbReference type="ARBA" id="ARBA00023186"/>
    </source>
</evidence>
<dbReference type="OrthoDB" id="1690618at2759"/>
<dbReference type="AlphaFoldDB" id="A0A7R9QUU2"/>
<evidence type="ECO:0000256" key="6">
    <source>
        <dbReference type="SAM" id="Coils"/>
    </source>
</evidence>
<gene>
    <name evidence="9" type="ORF">ONB1V03_LOCUS15848</name>
</gene>
<dbReference type="PROSITE" id="PS50090">
    <property type="entry name" value="MYB_LIKE"/>
    <property type="match status" value="1"/>
</dbReference>
<name>A0A7R9QUU2_9ACAR</name>
<evidence type="ECO:0000256" key="1">
    <source>
        <dbReference type="ARBA" id="ARBA00004123"/>
    </source>
</evidence>
<dbReference type="CDD" id="cd00167">
    <property type="entry name" value="SANT"/>
    <property type="match status" value="1"/>
</dbReference>
<feature type="coiled-coil region" evidence="6">
    <location>
        <begin position="210"/>
        <end position="267"/>
    </location>
</feature>
<dbReference type="GO" id="GO:0043022">
    <property type="term" value="F:ribosome binding"/>
    <property type="evidence" value="ECO:0007669"/>
    <property type="project" value="InterPro"/>
</dbReference>
<feature type="region of interest" description="Disordered" evidence="7">
    <location>
        <begin position="434"/>
        <end position="458"/>
    </location>
</feature>
<feature type="compositionally biased region" description="Basic and acidic residues" evidence="7">
    <location>
        <begin position="152"/>
        <end position="163"/>
    </location>
</feature>
<dbReference type="FunFam" id="1.10.10.60:FF:000180">
    <property type="entry name" value="DnaJ (Hsp40) homolog, subfamily C, member 2"/>
    <property type="match status" value="1"/>
</dbReference>
<dbReference type="InterPro" id="IPR009057">
    <property type="entry name" value="Homeodomain-like_sf"/>
</dbReference>
<keyword evidence="3" id="KW-0677">Repeat</keyword>
<dbReference type="Gene3D" id="1.10.10.60">
    <property type="entry name" value="Homeodomain-like"/>
    <property type="match status" value="2"/>
</dbReference>
<dbReference type="EMBL" id="OC931756">
    <property type="protein sequence ID" value="CAD7659252.1"/>
    <property type="molecule type" value="Genomic_DNA"/>
</dbReference>
<dbReference type="GO" id="GO:0030544">
    <property type="term" value="F:Hsp70 protein binding"/>
    <property type="evidence" value="ECO:0007669"/>
    <property type="project" value="InterPro"/>
</dbReference>
<keyword evidence="4" id="KW-0143">Chaperone</keyword>
<evidence type="ECO:0000256" key="5">
    <source>
        <dbReference type="ARBA" id="ARBA00023242"/>
    </source>
</evidence>
<dbReference type="Pfam" id="PF23082">
    <property type="entry name" value="Myb_DNA-binding_2"/>
    <property type="match status" value="1"/>
</dbReference>
<feature type="compositionally biased region" description="Polar residues" evidence="7">
    <location>
        <begin position="441"/>
        <end position="456"/>
    </location>
</feature>
<dbReference type="GO" id="GO:0051083">
    <property type="term" value="P:'de novo' cotranslational protein folding"/>
    <property type="evidence" value="ECO:0007669"/>
    <property type="project" value="InterPro"/>
</dbReference>
<keyword evidence="2" id="KW-0963">Cytoplasm</keyword>
<dbReference type="Pfam" id="PF21884">
    <property type="entry name" value="ZUO1-like_ZHD"/>
    <property type="match status" value="1"/>
</dbReference>
<dbReference type="InterPro" id="IPR032003">
    <property type="entry name" value="RAC_head"/>
</dbReference>
<dbReference type="SUPFAM" id="SSF46689">
    <property type="entry name" value="Homeodomain-like"/>
    <property type="match status" value="2"/>
</dbReference>
<evidence type="ECO:0000313" key="10">
    <source>
        <dbReference type="Proteomes" id="UP000728032"/>
    </source>
</evidence>
<dbReference type="SMART" id="SM00717">
    <property type="entry name" value="SANT"/>
    <property type="match status" value="2"/>
</dbReference>
<dbReference type="Pfam" id="PF16717">
    <property type="entry name" value="RAC_head"/>
    <property type="match status" value="1"/>
</dbReference>
<keyword evidence="5" id="KW-0539">Nucleus</keyword>
<dbReference type="GO" id="GO:0005829">
    <property type="term" value="C:cytosol"/>
    <property type="evidence" value="ECO:0007669"/>
    <property type="project" value="TreeGrafter"/>
</dbReference>
<feature type="region of interest" description="Disordered" evidence="7">
    <location>
        <begin position="152"/>
        <end position="171"/>
    </location>
</feature>
<dbReference type="InterPro" id="IPR001005">
    <property type="entry name" value="SANT/Myb"/>
</dbReference>
<dbReference type="InterPro" id="IPR042569">
    <property type="entry name" value="RAC_head_sf"/>
</dbReference>
<dbReference type="Gene3D" id="1.10.8.840">
    <property type="entry name" value="Ribosome-associated complex head domain"/>
    <property type="match status" value="1"/>
</dbReference>
<protein>
    <recommendedName>
        <fullName evidence="8">Myb-like domain-containing protein</fullName>
    </recommendedName>
</protein>
<evidence type="ECO:0000313" key="9">
    <source>
        <dbReference type="EMBL" id="CAD7659252.1"/>
    </source>
</evidence>
<dbReference type="EMBL" id="CAJPVJ010016931">
    <property type="protein sequence ID" value="CAG2176414.1"/>
    <property type="molecule type" value="Genomic_DNA"/>
</dbReference>
<dbReference type="InterPro" id="IPR054076">
    <property type="entry name" value="ZUO1-like_ZHD"/>
</dbReference>
<dbReference type="PANTHER" id="PTHR43999">
    <property type="entry name" value="DNAJ HOMOLOG SUBFAMILY C MEMBER 2"/>
    <property type="match status" value="1"/>
</dbReference>
<dbReference type="Proteomes" id="UP000728032">
    <property type="component" value="Unassembled WGS sequence"/>
</dbReference>
<evidence type="ECO:0000256" key="7">
    <source>
        <dbReference type="SAM" id="MobiDB-lite"/>
    </source>
</evidence>
<evidence type="ECO:0000259" key="8">
    <source>
        <dbReference type="PROSITE" id="PS50090"/>
    </source>
</evidence>
<proteinExistence type="predicted"/>
<keyword evidence="6" id="KW-0175">Coiled coil</keyword>
<dbReference type="Pfam" id="PF00249">
    <property type="entry name" value="Myb_DNA-binding"/>
    <property type="match status" value="1"/>
</dbReference>
<accession>A0A7R9QUU2</accession>
<sequence>MQTKDISVSDIKVSDMCFGGDGNHKYLTLKYTDIDYTIFSDGARHVWAGRSPYLRDTYRYTPLIAALLVPNITLWPQFGKVLFSVLDVVTGALVYHICGHHLDQRRAKWCAIIWLYNPDVSYVNKFYNFWYDFDSWREYSWLDEEEKEKGENREERRWMEKQNKAARAQRKKEEMQRMRQLVDNAYQCDPRIARFKEEEKQKKLSQKLAKQQSIREKQLEEERLKREAEEKQRLEKLEKENELKAKKNEEKKQKEFVKKQIRKERKLLETMFETYDYFAKNESKRIDNLKEFDKIIKIYSLEELQTFREEFSRLESEDSKRDFFLKKIDDLNSKLDSERIGLSSANNSTNGQTNNISSKKNWSYDDIQLLIKAIKLFPAGTPDRWAVIAKWVNDKSTSGVVRNHRDVIAKAKDLQNNDQSQSLKEEANKNAYKKLDDSHANKTTAPVVSDTSTPSQRFDAPRTLVDLNANPWNNEEQQLLEQAMKTYPTSLGIERWDLISKCIPNRSRTDCIARYKYLVDLVKSKRDAKTAIHTNKK</sequence>
<organism evidence="9">
    <name type="scientific">Oppiella nova</name>
    <dbReference type="NCBI Taxonomy" id="334625"/>
    <lineage>
        <taxon>Eukaryota</taxon>
        <taxon>Metazoa</taxon>
        <taxon>Ecdysozoa</taxon>
        <taxon>Arthropoda</taxon>
        <taxon>Chelicerata</taxon>
        <taxon>Arachnida</taxon>
        <taxon>Acari</taxon>
        <taxon>Acariformes</taxon>
        <taxon>Sarcoptiformes</taxon>
        <taxon>Oribatida</taxon>
        <taxon>Brachypylina</taxon>
        <taxon>Oppioidea</taxon>
        <taxon>Oppiidae</taxon>
        <taxon>Oppiella</taxon>
    </lineage>
</organism>
<dbReference type="GO" id="GO:0006450">
    <property type="term" value="P:regulation of translational fidelity"/>
    <property type="evidence" value="ECO:0007669"/>
    <property type="project" value="InterPro"/>
</dbReference>
<keyword evidence="10" id="KW-1185">Reference proteome</keyword>
<evidence type="ECO:0000256" key="3">
    <source>
        <dbReference type="ARBA" id="ARBA00022737"/>
    </source>
</evidence>
<reference evidence="9" key="1">
    <citation type="submission" date="2020-11" db="EMBL/GenBank/DDBJ databases">
        <authorList>
            <person name="Tran Van P."/>
        </authorList>
    </citation>
    <scope>NUCLEOTIDE SEQUENCE</scope>
</reference>
<comment type="subcellular location">
    <subcellularLocation>
        <location evidence="1">Nucleus</location>
    </subcellularLocation>
</comment>
<dbReference type="InterPro" id="IPR044634">
    <property type="entry name" value="Zuotin/DnaJC2"/>
</dbReference>
<dbReference type="GO" id="GO:0005634">
    <property type="term" value="C:nucleus"/>
    <property type="evidence" value="ECO:0007669"/>
    <property type="project" value="UniProtKB-SubCell"/>
</dbReference>